<proteinExistence type="predicted"/>
<gene>
    <name evidence="1" type="ORF">I540_4441</name>
</gene>
<reference evidence="1 2" key="1">
    <citation type="submission" date="2013-12" db="EMBL/GenBank/DDBJ databases">
        <authorList>
            <person name="Zelazny A."/>
            <person name="Olivier K."/>
            <person name="Holland S."/>
            <person name="Lenaerts A."/>
            <person name="Ordway D."/>
            <person name="DeGroote M.A."/>
            <person name="Parker T."/>
            <person name="Sizemore C."/>
            <person name="Tallon L.J."/>
            <person name="Sadzewicz L.K."/>
            <person name="Sengamalay N."/>
            <person name="Fraser C.M."/>
            <person name="Hine E."/>
            <person name="Shefchek K.A."/>
            <person name="Das S.P."/>
            <person name="Tettelin H."/>
        </authorList>
    </citation>
    <scope>NUCLEOTIDE SEQUENCE [LARGE SCALE GENOMIC DNA]</scope>
    <source>
        <strain evidence="1 2">1513</strain>
    </source>
</reference>
<dbReference type="EMBL" id="JAOJ01000003">
    <property type="protein sequence ID" value="EUA67243.1"/>
    <property type="molecule type" value="Genomic_DNA"/>
</dbReference>
<dbReference type="PATRIC" id="fig|1299321.3.peg.4279"/>
<accession>X8DHP9</accession>
<evidence type="ECO:0000313" key="2">
    <source>
        <dbReference type="Proteomes" id="UP000023351"/>
    </source>
</evidence>
<dbReference type="AlphaFoldDB" id="X8DHP9"/>
<dbReference type="Proteomes" id="UP000023351">
    <property type="component" value="Unassembled WGS sequence"/>
</dbReference>
<sequence>MGQAADAVAGMTTASPVVNMMAATETTAARAAAVSNLLAGRGFGCSVTY</sequence>
<evidence type="ECO:0000313" key="1">
    <source>
        <dbReference type="EMBL" id="EUA67243.1"/>
    </source>
</evidence>
<name>X8DHP9_9MYCO</name>
<organism evidence="1 2">
    <name type="scientific">Mycobacteroides abscessus subsp. bolletii 1513</name>
    <dbReference type="NCBI Taxonomy" id="1299321"/>
    <lineage>
        <taxon>Bacteria</taxon>
        <taxon>Bacillati</taxon>
        <taxon>Actinomycetota</taxon>
        <taxon>Actinomycetes</taxon>
        <taxon>Mycobacteriales</taxon>
        <taxon>Mycobacteriaceae</taxon>
        <taxon>Mycobacteroides</taxon>
        <taxon>Mycobacteroides abscessus</taxon>
    </lineage>
</organism>
<comment type="caution">
    <text evidence="1">The sequence shown here is derived from an EMBL/GenBank/DDBJ whole genome shotgun (WGS) entry which is preliminary data.</text>
</comment>
<protein>
    <submittedName>
        <fullName evidence="1">Uncharacterized protein</fullName>
    </submittedName>
</protein>